<feature type="transmembrane region" description="Helical" evidence="7">
    <location>
        <begin position="115"/>
        <end position="136"/>
    </location>
</feature>
<comment type="subcellular location">
    <subcellularLocation>
        <location evidence="1">Membrane</location>
        <topology evidence="1">Multi-pass membrane protein</topology>
    </subcellularLocation>
</comment>
<feature type="domain" description="Major facilitator superfamily (MFS) profile" evidence="8">
    <location>
        <begin position="114"/>
        <end position="516"/>
    </location>
</feature>
<comment type="caution">
    <text evidence="9">The sequence shown here is derived from an EMBL/GenBank/DDBJ whole genome shotgun (WGS) entry which is preliminary data.</text>
</comment>
<evidence type="ECO:0000259" key="8">
    <source>
        <dbReference type="PROSITE" id="PS50850"/>
    </source>
</evidence>
<evidence type="ECO:0000256" key="6">
    <source>
        <dbReference type="SAM" id="MobiDB-lite"/>
    </source>
</evidence>
<dbReference type="InterPro" id="IPR020846">
    <property type="entry name" value="MFS_dom"/>
</dbReference>
<organism evidence="9 10">
    <name type="scientific">Synchytrium endobioticum</name>
    <dbReference type="NCBI Taxonomy" id="286115"/>
    <lineage>
        <taxon>Eukaryota</taxon>
        <taxon>Fungi</taxon>
        <taxon>Fungi incertae sedis</taxon>
        <taxon>Chytridiomycota</taxon>
        <taxon>Chytridiomycota incertae sedis</taxon>
        <taxon>Chytridiomycetes</taxon>
        <taxon>Synchytriales</taxon>
        <taxon>Synchytriaceae</taxon>
        <taxon>Synchytrium</taxon>
    </lineage>
</organism>
<dbReference type="InterPro" id="IPR036259">
    <property type="entry name" value="MFS_trans_sf"/>
</dbReference>
<evidence type="ECO:0000256" key="7">
    <source>
        <dbReference type="SAM" id="Phobius"/>
    </source>
</evidence>
<keyword evidence="10" id="KW-1185">Reference proteome</keyword>
<name>A0A507CAA0_9FUNG</name>
<evidence type="ECO:0000256" key="3">
    <source>
        <dbReference type="ARBA" id="ARBA00022692"/>
    </source>
</evidence>
<dbReference type="GO" id="GO:0016020">
    <property type="term" value="C:membrane"/>
    <property type="evidence" value="ECO:0007669"/>
    <property type="project" value="UniProtKB-SubCell"/>
</dbReference>
<feature type="transmembrane region" description="Helical" evidence="7">
    <location>
        <begin position="270"/>
        <end position="290"/>
    </location>
</feature>
<accession>A0A507CAA0</accession>
<dbReference type="PANTHER" id="PTHR23506">
    <property type="entry name" value="GH10249P"/>
    <property type="match status" value="1"/>
</dbReference>
<feature type="transmembrane region" description="Helical" evidence="7">
    <location>
        <begin position="326"/>
        <end position="349"/>
    </location>
</feature>
<dbReference type="Proteomes" id="UP000317494">
    <property type="component" value="Unassembled WGS sequence"/>
</dbReference>
<evidence type="ECO:0000256" key="2">
    <source>
        <dbReference type="ARBA" id="ARBA00022448"/>
    </source>
</evidence>
<keyword evidence="4 7" id="KW-1133">Transmembrane helix</keyword>
<feature type="transmembrane region" description="Helical" evidence="7">
    <location>
        <begin position="418"/>
        <end position="446"/>
    </location>
</feature>
<evidence type="ECO:0000313" key="10">
    <source>
        <dbReference type="Proteomes" id="UP000317494"/>
    </source>
</evidence>
<reference evidence="9 10" key="1">
    <citation type="journal article" date="2019" name="Sci. Rep.">
        <title>Comparative genomics of chytrid fungi reveal insights into the obligate biotrophic and pathogenic lifestyle of Synchytrium endobioticum.</title>
        <authorList>
            <person name="van de Vossenberg B.T.L.H."/>
            <person name="Warris S."/>
            <person name="Nguyen H.D.T."/>
            <person name="van Gent-Pelzer M.P.E."/>
            <person name="Joly D.L."/>
            <person name="van de Geest H.C."/>
            <person name="Bonants P.J.M."/>
            <person name="Smith D.S."/>
            <person name="Levesque C.A."/>
            <person name="van der Lee T.A.J."/>
        </authorList>
    </citation>
    <scope>NUCLEOTIDE SEQUENCE [LARGE SCALE GENOMIC DNA]</scope>
    <source>
        <strain evidence="9 10">MB42</strain>
    </source>
</reference>
<feature type="transmembrane region" description="Helical" evidence="7">
    <location>
        <begin position="484"/>
        <end position="502"/>
    </location>
</feature>
<keyword evidence="2" id="KW-0813">Transport</keyword>
<dbReference type="InterPro" id="IPR050930">
    <property type="entry name" value="MFS_Vesicular_Transporter"/>
</dbReference>
<feature type="transmembrane region" description="Helical" evidence="7">
    <location>
        <begin position="393"/>
        <end position="412"/>
    </location>
</feature>
<evidence type="ECO:0000313" key="9">
    <source>
        <dbReference type="EMBL" id="TPX36411.1"/>
    </source>
</evidence>
<evidence type="ECO:0000256" key="5">
    <source>
        <dbReference type="ARBA" id="ARBA00023136"/>
    </source>
</evidence>
<keyword evidence="3 7" id="KW-0812">Transmembrane</keyword>
<feature type="transmembrane region" description="Helical" evidence="7">
    <location>
        <begin position="148"/>
        <end position="170"/>
    </location>
</feature>
<dbReference type="AlphaFoldDB" id="A0A507CAA0"/>
<evidence type="ECO:0000256" key="1">
    <source>
        <dbReference type="ARBA" id="ARBA00004141"/>
    </source>
</evidence>
<dbReference type="SUPFAM" id="SSF103473">
    <property type="entry name" value="MFS general substrate transporter"/>
    <property type="match status" value="1"/>
</dbReference>
<dbReference type="STRING" id="286115.A0A507CAA0"/>
<dbReference type="PROSITE" id="PS50850">
    <property type="entry name" value="MFS"/>
    <property type="match status" value="1"/>
</dbReference>
<feature type="transmembrane region" description="Helical" evidence="7">
    <location>
        <begin position="458"/>
        <end position="478"/>
    </location>
</feature>
<feature type="compositionally biased region" description="Polar residues" evidence="6">
    <location>
        <begin position="81"/>
        <end position="93"/>
    </location>
</feature>
<feature type="transmembrane region" description="Helical" evidence="7">
    <location>
        <begin position="361"/>
        <end position="381"/>
    </location>
</feature>
<evidence type="ECO:0000256" key="4">
    <source>
        <dbReference type="ARBA" id="ARBA00022989"/>
    </source>
</evidence>
<keyword evidence="5 7" id="KW-0472">Membrane</keyword>
<proteinExistence type="predicted"/>
<dbReference type="GO" id="GO:0022857">
    <property type="term" value="F:transmembrane transporter activity"/>
    <property type="evidence" value="ECO:0007669"/>
    <property type="project" value="InterPro"/>
</dbReference>
<feature type="transmembrane region" description="Helical" evidence="7">
    <location>
        <begin position="242"/>
        <end position="264"/>
    </location>
</feature>
<dbReference type="InterPro" id="IPR011701">
    <property type="entry name" value="MFS"/>
</dbReference>
<dbReference type="CDD" id="cd17325">
    <property type="entry name" value="MFS_MdtG_SLC18_like"/>
    <property type="match status" value="1"/>
</dbReference>
<dbReference type="Pfam" id="PF07690">
    <property type="entry name" value="MFS_1"/>
    <property type="match status" value="1"/>
</dbReference>
<feature type="compositionally biased region" description="Polar residues" evidence="6">
    <location>
        <begin position="18"/>
        <end position="28"/>
    </location>
</feature>
<protein>
    <recommendedName>
        <fullName evidence="8">Major facilitator superfamily (MFS) profile domain-containing protein</fullName>
    </recommendedName>
</protein>
<gene>
    <name evidence="9" type="ORF">SeMB42_g07092</name>
</gene>
<feature type="compositionally biased region" description="Basic residues" evidence="6">
    <location>
        <begin position="1"/>
        <end position="13"/>
    </location>
</feature>
<dbReference type="EMBL" id="QEAN01000456">
    <property type="protein sequence ID" value="TPX36411.1"/>
    <property type="molecule type" value="Genomic_DNA"/>
</dbReference>
<feature type="region of interest" description="Disordered" evidence="6">
    <location>
        <begin position="80"/>
        <end position="106"/>
    </location>
</feature>
<dbReference type="Gene3D" id="1.20.1250.20">
    <property type="entry name" value="MFS general substrate transporter like domains"/>
    <property type="match status" value="2"/>
</dbReference>
<feature type="transmembrane region" description="Helical" evidence="7">
    <location>
        <begin position="207"/>
        <end position="230"/>
    </location>
</feature>
<dbReference type="VEuPathDB" id="FungiDB:SeMB42_g07092"/>
<dbReference type="PANTHER" id="PTHR23506:SF23">
    <property type="entry name" value="GH10249P"/>
    <property type="match status" value="1"/>
</dbReference>
<sequence length="516" mass="54287">MVPDRHRKKHSRGRLVTVASQPRQNVNPIGTCDSGIGSQSYRERAPSPRFSLSTLKAAKSCSAENASAIIHRRPSLAATLCTPTAHGSQPTNSPRDKKNKKPPRNALPRICSTRLYVVVTAAIGIGVESCCLYSFTPIMPFYGAVKQSSTAVSVLLTAYSVGSMIAAISLGALSDKTGSRRGIMLCGLVVAGSSMSCLGFVNAPYGVLVLARFLQGVSGGGVWTLALAMVSDMYDDDGKGKAMAALNVAQNIGQIVAPVTSGVLFGIKPYYPSLFCGILILIDFVAWYFVPETAHLRAESNSKESSASVLSDPPISWKQLVWNRQLLSLLFGSFLWASIGGWDVSFPILLSGQYGLDTARIGAVMLAADVPGLAAGPIAGFSFDRFGFRPTSLVGLIGMVAAFFCMGMASTVEAPWAIVLSLCLYSVAKNLAFSIIIPCISVAVAASGVGRAYGLYNVVYGSGLSIAPIICGLLFETVGWRWEMGFLAILTVILGSCTLVGAGKIGGRSKVAVPDA</sequence>
<feature type="transmembrane region" description="Helical" evidence="7">
    <location>
        <begin position="182"/>
        <end position="201"/>
    </location>
</feature>
<feature type="region of interest" description="Disordered" evidence="6">
    <location>
        <begin position="1"/>
        <end position="47"/>
    </location>
</feature>